<dbReference type="GO" id="GO:0003333">
    <property type="term" value="P:amino acid transmembrane transport"/>
    <property type="evidence" value="ECO:0007669"/>
    <property type="project" value="InterPro"/>
</dbReference>
<feature type="transmembrane region" description="Helical" evidence="9">
    <location>
        <begin position="61"/>
        <end position="87"/>
    </location>
</feature>
<evidence type="ECO:0000256" key="7">
    <source>
        <dbReference type="ARBA" id="ARBA00022989"/>
    </source>
</evidence>
<keyword evidence="2" id="KW-0813">Transport</keyword>
<name>A0A377D3P2_ECOLX</name>
<feature type="transmembrane region" description="Helical" evidence="9">
    <location>
        <begin position="20"/>
        <end position="41"/>
    </location>
</feature>
<dbReference type="Pfam" id="PF03222">
    <property type="entry name" value="Trp_Tyr_perm"/>
    <property type="match status" value="1"/>
</dbReference>
<dbReference type="AlphaFoldDB" id="A0A377D3P2"/>
<keyword evidence="5 9" id="KW-0812">Transmembrane</keyword>
<comment type="subcellular location">
    <subcellularLocation>
        <location evidence="1">Cell inner membrane</location>
        <topology evidence="1">Multi-pass membrane protein</topology>
    </subcellularLocation>
</comment>
<dbReference type="Proteomes" id="UP000254174">
    <property type="component" value="Unassembled WGS sequence"/>
</dbReference>
<keyword evidence="3" id="KW-1003">Cell membrane</keyword>
<dbReference type="InterPro" id="IPR018227">
    <property type="entry name" value="Amino_acid_transport_2"/>
</dbReference>
<protein>
    <submittedName>
        <fullName evidence="10">Tyrosine-specific transport protein</fullName>
    </submittedName>
</protein>
<evidence type="ECO:0000256" key="4">
    <source>
        <dbReference type="ARBA" id="ARBA00022519"/>
    </source>
</evidence>
<keyword evidence="8 9" id="KW-0472">Membrane</keyword>
<keyword evidence="7 9" id="KW-1133">Transmembrane helix</keyword>
<dbReference type="PANTHER" id="PTHR46997:SF2">
    <property type="entry name" value="TYROSINE-SPECIFIC TRANSPORT SYSTEM"/>
    <property type="match status" value="1"/>
</dbReference>
<dbReference type="PANTHER" id="PTHR46997">
    <property type="entry name" value="LOW AFFINITY TRYPTOPHAN PERMEASE-RELATED"/>
    <property type="match status" value="1"/>
</dbReference>
<evidence type="ECO:0000313" key="11">
    <source>
        <dbReference type="Proteomes" id="UP000254174"/>
    </source>
</evidence>
<dbReference type="GO" id="GO:0005886">
    <property type="term" value="C:plasma membrane"/>
    <property type="evidence" value="ECO:0007669"/>
    <property type="project" value="UniProtKB-SubCell"/>
</dbReference>
<proteinExistence type="predicted"/>
<evidence type="ECO:0000256" key="2">
    <source>
        <dbReference type="ARBA" id="ARBA00022448"/>
    </source>
</evidence>
<gene>
    <name evidence="10" type="primary">tyrP_2</name>
    <name evidence="10" type="ORF">NCTC7922_01874</name>
</gene>
<dbReference type="EMBL" id="UGFC01000006">
    <property type="protein sequence ID" value="STM15484.1"/>
    <property type="molecule type" value="Genomic_DNA"/>
</dbReference>
<evidence type="ECO:0000256" key="8">
    <source>
        <dbReference type="ARBA" id="ARBA00023136"/>
    </source>
</evidence>
<keyword evidence="6" id="KW-0029">Amino-acid transport</keyword>
<reference evidence="10 11" key="1">
    <citation type="submission" date="2018-06" db="EMBL/GenBank/DDBJ databases">
        <authorList>
            <consortium name="Pathogen Informatics"/>
            <person name="Doyle S."/>
        </authorList>
    </citation>
    <scope>NUCLEOTIDE SEQUENCE [LARGE SCALE GENOMIC DNA]</scope>
    <source>
        <strain evidence="10 11">NCTC7922</strain>
    </source>
</reference>
<evidence type="ECO:0000256" key="5">
    <source>
        <dbReference type="ARBA" id="ARBA00022692"/>
    </source>
</evidence>
<accession>A0A377D3P2</accession>
<evidence type="ECO:0000256" key="3">
    <source>
        <dbReference type="ARBA" id="ARBA00022475"/>
    </source>
</evidence>
<dbReference type="InterPro" id="IPR013059">
    <property type="entry name" value="Trp_tyr_transpt"/>
</dbReference>
<evidence type="ECO:0000313" key="10">
    <source>
        <dbReference type="EMBL" id="STM15484.1"/>
    </source>
</evidence>
<keyword evidence="4" id="KW-0997">Cell inner membrane</keyword>
<dbReference type="GO" id="GO:0015173">
    <property type="term" value="F:aromatic amino acid transmembrane transporter activity"/>
    <property type="evidence" value="ECO:0007669"/>
    <property type="project" value="InterPro"/>
</dbReference>
<evidence type="ECO:0000256" key="1">
    <source>
        <dbReference type="ARBA" id="ARBA00004429"/>
    </source>
</evidence>
<organism evidence="10 11">
    <name type="scientific">Escherichia coli</name>
    <dbReference type="NCBI Taxonomy" id="562"/>
    <lineage>
        <taxon>Bacteria</taxon>
        <taxon>Pseudomonadati</taxon>
        <taxon>Pseudomonadota</taxon>
        <taxon>Gammaproteobacteria</taxon>
        <taxon>Enterobacterales</taxon>
        <taxon>Enterobacteriaceae</taxon>
        <taxon>Escherichia</taxon>
    </lineage>
</organism>
<evidence type="ECO:0000256" key="9">
    <source>
        <dbReference type="SAM" id="Phobius"/>
    </source>
</evidence>
<sequence>MSRQIPALARWQNAIWDATVSGLTGFSMMFLMYALTAAYISGAGELLASSISDWTGISMSATAGVLFCSTFVAGGVVCVGTSLVDLFNRFLFSAKNYFSGGDAGTATSAYSSR</sequence>
<evidence type="ECO:0000256" key="6">
    <source>
        <dbReference type="ARBA" id="ARBA00022970"/>
    </source>
</evidence>